<proteinExistence type="predicted"/>
<evidence type="ECO:0000313" key="5">
    <source>
        <dbReference type="RefSeq" id="XP_006820300.1"/>
    </source>
</evidence>
<reference evidence="5" key="1">
    <citation type="submission" date="2025-08" db="UniProtKB">
        <authorList>
            <consortium name="RefSeq"/>
        </authorList>
    </citation>
    <scope>IDENTIFICATION</scope>
    <source>
        <tissue evidence="5">Testes</tissue>
    </source>
</reference>
<evidence type="ECO:0000256" key="2">
    <source>
        <dbReference type="SAM" id="SignalP"/>
    </source>
</evidence>
<gene>
    <name evidence="5" type="primary">LOC102806913</name>
</gene>
<keyword evidence="2" id="KW-0732">Signal</keyword>
<dbReference type="GeneID" id="102806913"/>
<keyword evidence="4" id="KW-1185">Reference proteome</keyword>
<keyword evidence="1" id="KW-0245">EGF-like domain</keyword>
<protein>
    <submittedName>
        <fullName evidence="5">Protein jagged-1-like</fullName>
    </submittedName>
</protein>
<organism evidence="4 5">
    <name type="scientific">Saccoglossus kowalevskii</name>
    <name type="common">Acorn worm</name>
    <dbReference type="NCBI Taxonomy" id="10224"/>
    <lineage>
        <taxon>Eukaryota</taxon>
        <taxon>Metazoa</taxon>
        <taxon>Hemichordata</taxon>
        <taxon>Enteropneusta</taxon>
        <taxon>Harrimaniidae</taxon>
        <taxon>Saccoglossus</taxon>
    </lineage>
</organism>
<dbReference type="Proteomes" id="UP000694865">
    <property type="component" value="Unplaced"/>
</dbReference>
<feature type="disulfide bond" evidence="1">
    <location>
        <begin position="61"/>
        <end position="70"/>
    </location>
</feature>
<dbReference type="SUPFAM" id="SSF57196">
    <property type="entry name" value="EGF/Laminin"/>
    <property type="match status" value="1"/>
</dbReference>
<dbReference type="CDD" id="cd00054">
    <property type="entry name" value="EGF_CA"/>
    <property type="match status" value="1"/>
</dbReference>
<dbReference type="PROSITE" id="PS01186">
    <property type="entry name" value="EGF_2"/>
    <property type="match status" value="1"/>
</dbReference>
<dbReference type="RefSeq" id="XP_006820300.1">
    <property type="nucleotide sequence ID" value="XM_006820237.1"/>
</dbReference>
<evidence type="ECO:0000259" key="3">
    <source>
        <dbReference type="PROSITE" id="PS50026"/>
    </source>
</evidence>
<dbReference type="PROSITE" id="PS50026">
    <property type="entry name" value="EGF_3"/>
    <property type="match status" value="1"/>
</dbReference>
<feature type="chain" id="PRO_5047119304" evidence="2">
    <location>
        <begin position="22"/>
        <end position="76"/>
    </location>
</feature>
<dbReference type="PROSITE" id="PS00022">
    <property type="entry name" value="EGF_1"/>
    <property type="match status" value="1"/>
</dbReference>
<feature type="signal peptide" evidence="2">
    <location>
        <begin position="1"/>
        <end position="21"/>
    </location>
</feature>
<feature type="domain" description="EGF-like" evidence="3">
    <location>
        <begin position="31"/>
        <end position="71"/>
    </location>
</feature>
<dbReference type="InterPro" id="IPR000742">
    <property type="entry name" value="EGF"/>
</dbReference>
<dbReference type="Gene3D" id="2.10.25.10">
    <property type="entry name" value="Laminin"/>
    <property type="match status" value="1"/>
</dbReference>
<evidence type="ECO:0000313" key="4">
    <source>
        <dbReference type="Proteomes" id="UP000694865"/>
    </source>
</evidence>
<accession>A0ABM0MJV9</accession>
<sequence>MAFSKTILFIFFAVTMILVQGMPRLSRGASTDDSCDNFVCENGGTCLSLFDYGLTGVVCLCPQGYEGTHCETESQD</sequence>
<evidence type="ECO:0000256" key="1">
    <source>
        <dbReference type="PROSITE-ProRule" id="PRU00076"/>
    </source>
</evidence>
<dbReference type="Pfam" id="PF00008">
    <property type="entry name" value="EGF"/>
    <property type="match status" value="1"/>
</dbReference>
<comment type="caution">
    <text evidence="1">Lacks conserved residue(s) required for the propagation of feature annotation.</text>
</comment>
<name>A0ABM0MJV9_SACKO</name>
<keyword evidence="1" id="KW-1015">Disulfide bond</keyword>
<dbReference type="SMART" id="SM00181">
    <property type="entry name" value="EGF"/>
    <property type="match status" value="1"/>
</dbReference>